<feature type="disulfide bond" evidence="6">
    <location>
        <begin position="111"/>
        <end position="132"/>
    </location>
</feature>
<evidence type="ECO:0000256" key="8">
    <source>
        <dbReference type="SAM" id="SignalP"/>
    </source>
</evidence>
<dbReference type="GO" id="GO:0005184">
    <property type="term" value="F:neuropeptide hormone activity"/>
    <property type="evidence" value="ECO:0007669"/>
    <property type="project" value="TreeGrafter"/>
</dbReference>
<feature type="disulfide bond" evidence="6">
    <location>
        <begin position="116"/>
        <end position="123"/>
    </location>
</feature>
<dbReference type="Proteomes" id="UP001152622">
    <property type="component" value="Chromosome 19"/>
</dbReference>
<dbReference type="Gene3D" id="4.10.760.10">
    <property type="entry name" value="Agouti domain"/>
    <property type="match status" value="1"/>
</dbReference>
<name>A0A9Q1EDK7_SYNKA</name>
<feature type="region of interest" description="Disordered" evidence="7">
    <location>
        <begin position="62"/>
        <end position="102"/>
    </location>
</feature>
<comment type="caution">
    <text evidence="10">The sequence shown here is derived from an EMBL/GenBank/DDBJ whole genome shotgun (WGS) entry which is preliminary data.</text>
</comment>
<dbReference type="InterPro" id="IPR007733">
    <property type="entry name" value="Agouti"/>
</dbReference>
<feature type="chain" id="PRO_5040390041" description="Agouti domain-containing protein" evidence="8">
    <location>
        <begin position="24"/>
        <end position="136"/>
    </location>
</feature>
<dbReference type="GO" id="GO:0070996">
    <property type="term" value="F:type 1 melanocortin receptor binding"/>
    <property type="evidence" value="ECO:0007669"/>
    <property type="project" value="TreeGrafter"/>
</dbReference>
<dbReference type="PANTHER" id="PTHR16551">
    <property type="entry name" value="AGOUTI RELATED"/>
    <property type="match status" value="1"/>
</dbReference>
<keyword evidence="4" id="KW-0960">Knottin</keyword>
<evidence type="ECO:0000256" key="5">
    <source>
        <dbReference type="ARBA" id="ARBA00023157"/>
    </source>
</evidence>
<feature type="compositionally biased region" description="Pro residues" evidence="7">
    <location>
        <begin position="83"/>
        <end position="92"/>
    </location>
</feature>
<dbReference type="GO" id="GO:0008343">
    <property type="term" value="P:adult feeding behavior"/>
    <property type="evidence" value="ECO:0007669"/>
    <property type="project" value="TreeGrafter"/>
</dbReference>
<protein>
    <recommendedName>
        <fullName evidence="9">Agouti domain-containing protein</fullName>
    </recommendedName>
</protein>
<dbReference type="SMART" id="SM00792">
    <property type="entry name" value="Agouti"/>
    <property type="match status" value="1"/>
</dbReference>
<gene>
    <name evidence="10" type="ORF">SKAU_G00380680</name>
</gene>
<keyword evidence="5 6" id="KW-1015">Disulfide bond</keyword>
<comment type="caution">
    <text evidence="6">Lacks conserved residue(s) required for the propagation of feature annotation.</text>
</comment>
<dbReference type="PROSITE" id="PS51150">
    <property type="entry name" value="AGOUTI_2"/>
    <property type="match status" value="1"/>
</dbReference>
<accession>A0A9Q1EDK7</accession>
<sequence length="136" mass="15354">MFMLSRYLFCACLLTIAVQLVLGAEGSSRHDVAKKHVPLKYPSSNETGVLNQRKSLFARRGHIRHQKPMGLQSAAKPREPKPPRPPPAPPARRCPRVSDSCSPHNPCCDPCTTCHCRFFNTICYCWRLGRHCQLKS</sequence>
<dbReference type="PANTHER" id="PTHR16551:SF5">
    <property type="entry name" value="AGOUTI-RELATED PEPTIDE 2"/>
    <property type="match status" value="1"/>
</dbReference>
<evidence type="ECO:0000259" key="9">
    <source>
        <dbReference type="PROSITE" id="PS51150"/>
    </source>
</evidence>
<evidence type="ECO:0000313" key="10">
    <source>
        <dbReference type="EMBL" id="KAJ8336848.1"/>
    </source>
</evidence>
<dbReference type="GO" id="GO:0009755">
    <property type="term" value="P:hormone-mediated signaling pathway"/>
    <property type="evidence" value="ECO:0007669"/>
    <property type="project" value="InterPro"/>
</dbReference>
<comment type="subcellular location">
    <subcellularLocation>
        <location evidence="1">Secreted</location>
    </subcellularLocation>
</comment>
<evidence type="ECO:0000256" key="3">
    <source>
        <dbReference type="ARBA" id="ARBA00022729"/>
    </source>
</evidence>
<feature type="disulfide bond" evidence="6">
    <location>
        <begin position="107"/>
        <end position="125"/>
    </location>
</feature>
<evidence type="ECO:0000256" key="6">
    <source>
        <dbReference type="PROSITE-ProRule" id="PRU00494"/>
    </source>
</evidence>
<dbReference type="GO" id="GO:0005615">
    <property type="term" value="C:extracellular space"/>
    <property type="evidence" value="ECO:0007669"/>
    <property type="project" value="TreeGrafter"/>
</dbReference>
<dbReference type="GO" id="GO:0007218">
    <property type="term" value="P:neuropeptide signaling pathway"/>
    <property type="evidence" value="ECO:0007669"/>
    <property type="project" value="TreeGrafter"/>
</dbReference>
<dbReference type="SUPFAM" id="SSF57055">
    <property type="entry name" value="Agouti-related protein"/>
    <property type="match status" value="1"/>
</dbReference>
<dbReference type="Pfam" id="PF05039">
    <property type="entry name" value="Agouti"/>
    <property type="match status" value="1"/>
</dbReference>
<feature type="signal peptide" evidence="8">
    <location>
        <begin position="1"/>
        <end position="23"/>
    </location>
</feature>
<dbReference type="InterPro" id="IPR036836">
    <property type="entry name" value="Agouti_dom_sf"/>
</dbReference>
<dbReference type="GO" id="GO:2000253">
    <property type="term" value="P:positive regulation of feeding behavior"/>
    <property type="evidence" value="ECO:0007669"/>
    <property type="project" value="TreeGrafter"/>
</dbReference>
<reference evidence="10" key="1">
    <citation type="journal article" date="2023" name="Science">
        <title>Genome structures resolve the early diversification of teleost fishes.</title>
        <authorList>
            <person name="Parey E."/>
            <person name="Louis A."/>
            <person name="Montfort J."/>
            <person name="Bouchez O."/>
            <person name="Roques C."/>
            <person name="Iampietro C."/>
            <person name="Lluch J."/>
            <person name="Castinel A."/>
            <person name="Donnadieu C."/>
            <person name="Desvignes T."/>
            <person name="Floi Bucao C."/>
            <person name="Jouanno E."/>
            <person name="Wen M."/>
            <person name="Mejri S."/>
            <person name="Dirks R."/>
            <person name="Jansen H."/>
            <person name="Henkel C."/>
            <person name="Chen W.J."/>
            <person name="Zahm M."/>
            <person name="Cabau C."/>
            <person name="Klopp C."/>
            <person name="Thompson A.W."/>
            <person name="Robinson-Rechavi M."/>
            <person name="Braasch I."/>
            <person name="Lecointre G."/>
            <person name="Bobe J."/>
            <person name="Postlethwait J.H."/>
            <person name="Berthelot C."/>
            <person name="Roest Crollius H."/>
            <person name="Guiguen Y."/>
        </authorList>
    </citation>
    <scope>NUCLEOTIDE SEQUENCE</scope>
    <source>
        <strain evidence="10">WJC10195</strain>
    </source>
</reference>
<evidence type="ECO:0000256" key="4">
    <source>
        <dbReference type="ARBA" id="ARBA00022854"/>
    </source>
</evidence>
<evidence type="ECO:0000313" key="11">
    <source>
        <dbReference type="Proteomes" id="UP001152622"/>
    </source>
</evidence>
<dbReference type="OrthoDB" id="8717782at2759"/>
<keyword evidence="3 8" id="KW-0732">Signal</keyword>
<organism evidence="10 11">
    <name type="scientific">Synaphobranchus kaupii</name>
    <name type="common">Kaup's arrowtooth eel</name>
    <dbReference type="NCBI Taxonomy" id="118154"/>
    <lineage>
        <taxon>Eukaryota</taxon>
        <taxon>Metazoa</taxon>
        <taxon>Chordata</taxon>
        <taxon>Craniata</taxon>
        <taxon>Vertebrata</taxon>
        <taxon>Euteleostomi</taxon>
        <taxon>Actinopterygii</taxon>
        <taxon>Neopterygii</taxon>
        <taxon>Teleostei</taxon>
        <taxon>Anguilliformes</taxon>
        <taxon>Synaphobranchidae</taxon>
        <taxon>Synaphobranchus</taxon>
    </lineage>
</organism>
<feature type="domain" description="Agouti" evidence="9">
    <location>
        <begin position="94"/>
        <end position="132"/>
    </location>
</feature>
<dbReference type="EMBL" id="JAINUF010000019">
    <property type="protein sequence ID" value="KAJ8336848.1"/>
    <property type="molecule type" value="Genomic_DNA"/>
</dbReference>
<dbReference type="AlphaFoldDB" id="A0A9Q1EDK7"/>
<evidence type="ECO:0000256" key="7">
    <source>
        <dbReference type="SAM" id="MobiDB-lite"/>
    </source>
</evidence>
<proteinExistence type="predicted"/>
<keyword evidence="2" id="KW-0964">Secreted</keyword>
<evidence type="ECO:0000256" key="2">
    <source>
        <dbReference type="ARBA" id="ARBA00022525"/>
    </source>
</evidence>
<keyword evidence="11" id="KW-1185">Reference proteome</keyword>
<evidence type="ECO:0000256" key="1">
    <source>
        <dbReference type="ARBA" id="ARBA00004613"/>
    </source>
</evidence>
<dbReference type="InterPro" id="IPR027300">
    <property type="entry name" value="Agouti_dom"/>
</dbReference>